<sequence>MWVKRVAFVALGLSLAWGCSSDRSGDGPSVQATTELQEVGDLLRIGGARRPPAKLTDLSAGRSAHPQSYEMVQSGKIVVVWGIPMASEGDIESGTAPKAVIAYEKETPTAGGRVLLQNGAVEEMTADQFKAVATTR</sequence>
<evidence type="ECO:0000313" key="1">
    <source>
        <dbReference type="EMBL" id="QDT56482.1"/>
    </source>
</evidence>
<evidence type="ECO:0000313" key="2">
    <source>
        <dbReference type="Proteomes" id="UP000315700"/>
    </source>
</evidence>
<dbReference type="Proteomes" id="UP000315700">
    <property type="component" value="Chromosome"/>
</dbReference>
<dbReference type="EMBL" id="CP036271">
    <property type="protein sequence ID" value="QDT56482.1"/>
    <property type="molecule type" value="Genomic_DNA"/>
</dbReference>
<name>A0A517SK34_9PLAN</name>
<accession>A0A517SK34</accession>
<dbReference type="KEGG" id="ccos:Pan44_45360"/>
<keyword evidence="2" id="KW-1185">Reference proteome</keyword>
<dbReference type="InParanoid" id="A0A517SK34"/>
<protein>
    <submittedName>
        <fullName evidence="1">Uncharacterized protein</fullName>
    </submittedName>
</protein>
<dbReference type="AlphaFoldDB" id="A0A517SK34"/>
<gene>
    <name evidence="1" type="ORF">Pan44_45360</name>
</gene>
<organism evidence="1 2">
    <name type="scientific">Caulifigura coniformis</name>
    <dbReference type="NCBI Taxonomy" id="2527983"/>
    <lineage>
        <taxon>Bacteria</taxon>
        <taxon>Pseudomonadati</taxon>
        <taxon>Planctomycetota</taxon>
        <taxon>Planctomycetia</taxon>
        <taxon>Planctomycetales</taxon>
        <taxon>Planctomycetaceae</taxon>
        <taxon>Caulifigura</taxon>
    </lineage>
</organism>
<proteinExistence type="predicted"/>
<reference evidence="1 2" key="1">
    <citation type="submission" date="2019-02" db="EMBL/GenBank/DDBJ databases">
        <title>Deep-cultivation of Planctomycetes and their phenomic and genomic characterization uncovers novel biology.</title>
        <authorList>
            <person name="Wiegand S."/>
            <person name="Jogler M."/>
            <person name="Boedeker C."/>
            <person name="Pinto D."/>
            <person name="Vollmers J."/>
            <person name="Rivas-Marin E."/>
            <person name="Kohn T."/>
            <person name="Peeters S.H."/>
            <person name="Heuer A."/>
            <person name="Rast P."/>
            <person name="Oberbeckmann S."/>
            <person name="Bunk B."/>
            <person name="Jeske O."/>
            <person name="Meyerdierks A."/>
            <person name="Storesund J.E."/>
            <person name="Kallscheuer N."/>
            <person name="Luecker S."/>
            <person name="Lage O.M."/>
            <person name="Pohl T."/>
            <person name="Merkel B.J."/>
            <person name="Hornburger P."/>
            <person name="Mueller R.-W."/>
            <person name="Bruemmer F."/>
            <person name="Labrenz M."/>
            <person name="Spormann A.M."/>
            <person name="Op den Camp H."/>
            <person name="Overmann J."/>
            <person name="Amann R."/>
            <person name="Jetten M.S.M."/>
            <person name="Mascher T."/>
            <person name="Medema M.H."/>
            <person name="Devos D.P."/>
            <person name="Kaster A.-K."/>
            <person name="Ovreas L."/>
            <person name="Rohde M."/>
            <person name="Galperin M.Y."/>
            <person name="Jogler C."/>
        </authorList>
    </citation>
    <scope>NUCLEOTIDE SEQUENCE [LARGE SCALE GENOMIC DNA]</scope>
    <source>
        <strain evidence="1 2">Pan44</strain>
    </source>
</reference>